<dbReference type="PANTHER" id="PTHR33964">
    <property type="entry name" value="RE45066P-RELATED"/>
    <property type="match status" value="1"/>
</dbReference>
<protein>
    <submittedName>
        <fullName evidence="2">Uncharacterized protein</fullName>
    </submittedName>
</protein>
<comment type="caution">
    <text evidence="2">The sequence shown here is derived from an EMBL/GenBank/DDBJ whole genome shotgun (WGS) entry which is preliminary data.</text>
</comment>
<proteinExistence type="predicted"/>
<dbReference type="Proteomes" id="UP001458880">
    <property type="component" value="Unassembled WGS sequence"/>
</dbReference>
<feature type="transmembrane region" description="Helical" evidence="1">
    <location>
        <begin position="131"/>
        <end position="155"/>
    </location>
</feature>
<keyword evidence="1" id="KW-1133">Transmembrane helix</keyword>
<sequence>MFKNTARMIHELCTNEHYQAVYLEHSTCMSKAASDHTVCLKRYTTVLDELQSTEPESPIGTPVSKKRREISDERIKTLCCAFQQYIDCSSHSMRRKCGEPTAVFSAEFVKNMSSTMITDYCTIYGPEECGVYSSATATFSSLISLALVSVIAFALN</sequence>
<evidence type="ECO:0000313" key="2">
    <source>
        <dbReference type="EMBL" id="KAK9759099.1"/>
    </source>
</evidence>
<accession>A0AAW1NKB1</accession>
<reference evidence="2 3" key="1">
    <citation type="journal article" date="2024" name="BMC Genomics">
        <title>De novo assembly and annotation of Popillia japonica's genome with initial clues to its potential as an invasive pest.</title>
        <authorList>
            <person name="Cucini C."/>
            <person name="Boschi S."/>
            <person name="Funari R."/>
            <person name="Cardaioli E."/>
            <person name="Iannotti N."/>
            <person name="Marturano G."/>
            <person name="Paoli F."/>
            <person name="Bruttini M."/>
            <person name="Carapelli A."/>
            <person name="Frati F."/>
            <person name="Nardi F."/>
        </authorList>
    </citation>
    <scope>NUCLEOTIDE SEQUENCE [LARGE SCALE GENOMIC DNA]</scope>
    <source>
        <strain evidence="2">DMR45628</strain>
    </source>
</reference>
<evidence type="ECO:0000256" key="1">
    <source>
        <dbReference type="SAM" id="Phobius"/>
    </source>
</evidence>
<dbReference type="AlphaFoldDB" id="A0AAW1NKB1"/>
<keyword evidence="1" id="KW-0812">Transmembrane</keyword>
<dbReference type="EMBL" id="JASPKY010000002">
    <property type="protein sequence ID" value="KAK9759099.1"/>
    <property type="molecule type" value="Genomic_DNA"/>
</dbReference>
<gene>
    <name evidence="2" type="ORF">QE152_g237</name>
</gene>
<organism evidence="2 3">
    <name type="scientific">Popillia japonica</name>
    <name type="common">Japanese beetle</name>
    <dbReference type="NCBI Taxonomy" id="7064"/>
    <lineage>
        <taxon>Eukaryota</taxon>
        <taxon>Metazoa</taxon>
        <taxon>Ecdysozoa</taxon>
        <taxon>Arthropoda</taxon>
        <taxon>Hexapoda</taxon>
        <taxon>Insecta</taxon>
        <taxon>Pterygota</taxon>
        <taxon>Neoptera</taxon>
        <taxon>Endopterygota</taxon>
        <taxon>Coleoptera</taxon>
        <taxon>Polyphaga</taxon>
        <taxon>Scarabaeiformia</taxon>
        <taxon>Scarabaeidae</taxon>
        <taxon>Rutelinae</taxon>
        <taxon>Popillia</taxon>
    </lineage>
</organism>
<dbReference type="PANTHER" id="PTHR33964:SF1">
    <property type="entry name" value="RE45066P"/>
    <property type="match status" value="1"/>
</dbReference>
<keyword evidence="3" id="KW-1185">Reference proteome</keyword>
<keyword evidence="1" id="KW-0472">Membrane</keyword>
<name>A0AAW1NKB1_POPJA</name>
<evidence type="ECO:0000313" key="3">
    <source>
        <dbReference type="Proteomes" id="UP001458880"/>
    </source>
</evidence>